<dbReference type="InterPro" id="IPR000160">
    <property type="entry name" value="GGDEF_dom"/>
</dbReference>
<dbReference type="CDD" id="cd01948">
    <property type="entry name" value="EAL"/>
    <property type="match status" value="1"/>
</dbReference>
<dbReference type="InterPro" id="IPR029787">
    <property type="entry name" value="Nucleotide_cyclase"/>
</dbReference>
<feature type="transmembrane region" description="Helical" evidence="2">
    <location>
        <begin position="130"/>
        <end position="150"/>
    </location>
</feature>
<evidence type="ECO:0000256" key="2">
    <source>
        <dbReference type="SAM" id="Phobius"/>
    </source>
</evidence>
<dbReference type="SUPFAM" id="SSF55073">
    <property type="entry name" value="Nucleotide cyclase"/>
    <property type="match status" value="1"/>
</dbReference>
<dbReference type="PROSITE" id="PS50887">
    <property type="entry name" value="GGDEF"/>
    <property type="match status" value="1"/>
</dbReference>
<dbReference type="CDD" id="cd01949">
    <property type="entry name" value="GGDEF"/>
    <property type="match status" value="1"/>
</dbReference>
<feature type="transmembrane region" description="Helical" evidence="2">
    <location>
        <begin position="191"/>
        <end position="210"/>
    </location>
</feature>
<dbReference type="EMBL" id="BAAAGX010000014">
    <property type="protein sequence ID" value="GAA0245736.1"/>
    <property type="molecule type" value="Genomic_DNA"/>
</dbReference>
<sequence length="775" mass="81360">MARAGRPVGRAVAVLVLLGVLICLHVPAIPTDALYSAAIMLLTCGGAVVHGWRARTARGRGRRVWVTTTLGLACWAYAEVSVGIPAVATGTAPDRTLLANVLNLSAMVFTVVAMLSIPGAPRDRFARLKMLLDGVVAATALAGVVWMLILEPLIRVKGSSPAFIDLAYPVGATGVLAVGVVLLAGQPIRQWSAMTLITTGVTLLTVGLLVEIGGEITGDGWILPWALDAYVVAATLLALSALAPLPEDTERGWQAAGGGLLPYVPVGVLYLTASGYMLTGRALEPPVMWAMMVMTAGVLVRQFLALQSNARLTADLAAQRAKLVFEATHDALTALPNRAMLQRALAALPGATRAGDRPPPDGPPTLLMIDLDGFKSVNDTLGHAAGDQLLVVIAERIRSAIEPLGDVALPVRLGGDEFAVLLHSGGAPVAVELAQDLVLGIGTPMSLDGHPATVGASIGIAAHGRSDRMLHDADVALYEAKARGKGHYRLFDERLSAAVAARQSLEADLGGALGGGQLSLVYQPLVDLMAEEAPRCEALLRWDHPTRGRLAPDEFLTAAQHVGLLPALDRWVLGTAIAQVAAWRQTEPEFVVSVNASAAYLASGTLPRDVRRAMEKHDLPGSALIVEVTEGSLIVNLEAAAGLLRELRELGVRVALDDFGVGYSSLNYLRQLPVDVVKLDRSFTSELGTGPDAVILVDGVLDLAYRLGLETVAEGVETEEQASQLRDLGCRYGQGFYFGPPAPPAELPPRIAKVTAQPVNPGVAGPAGRRPEAAR</sequence>
<proteinExistence type="predicted"/>
<feature type="domain" description="GGDEF" evidence="4">
    <location>
        <begin position="362"/>
        <end position="493"/>
    </location>
</feature>
<organism evidence="5 6">
    <name type="scientific">Cryptosporangium japonicum</name>
    <dbReference type="NCBI Taxonomy" id="80872"/>
    <lineage>
        <taxon>Bacteria</taxon>
        <taxon>Bacillati</taxon>
        <taxon>Actinomycetota</taxon>
        <taxon>Actinomycetes</taxon>
        <taxon>Cryptosporangiales</taxon>
        <taxon>Cryptosporangiaceae</taxon>
        <taxon>Cryptosporangium</taxon>
    </lineage>
</organism>
<evidence type="ECO:0008006" key="7">
    <source>
        <dbReference type="Google" id="ProtNLM"/>
    </source>
</evidence>
<dbReference type="InterPro" id="IPR052155">
    <property type="entry name" value="Biofilm_reg_signaling"/>
</dbReference>
<feature type="transmembrane region" description="Helical" evidence="2">
    <location>
        <begin position="64"/>
        <end position="85"/>
    </location>
</feature>
<dbReference type="NCBIfam" id="TIGR00254">
    <property type="entry name" value="GGDEF"/>
    <property type="match status" value="1"/>
</dbReference>
<dbReference type="Pfam" id="PF00563">
    <property type="entry name" value="EAL"/>
    <property type="match status" value="1"/>
</dbReference>
<name>A0ABN0UC58_9ACTN</name>
<protein>
    <recommendedName>
        <fullName evidence="7">Diguanylate cyclase/phosphodiesterase</fullName>
    </recommendedName>
</protein>
<dbReference type="PANTHER" id="PTHR44757">
    <property type="entry name" value="DIGUANYLATE CYCLASE DGCP"/>
    <property type="match status" value="1"/>
</dbReference>
<dbReference type="PROSITE" id="PS50883">
    <property type="entry name" value="EAL"/>
    <property type="match status" value="1"/>
</dbReference>
<keyword evidence="2" id="KW-0812">Transmembrane</keyword>
<feature type="transmembrane region" description="Helical" evidence="2">
    <location>
        <begin position="255"/>
        <end position="276"/>
    </location>
</feature>
<evidence type="ECO:0000313" key="5">
    <source>
        <dbReference type="EMBL" id="GAA0245736.1"/>
    </source>
</evidence>
<dbReference type="InterPro" id="IPR035919">
    <property type="entry name" value="EAL_sf"/>
</dbReference>
<dbReference type="InterPro" id="IPR001633">
    <property type="entry name" value="EAL_dom"/>
</dbReference>
<feature type="transmembrane region" description="Helical" evidence="2">
    <location>
        <begin position="222"/>
        <end position="243"/>
    </location>
</feature>
<dbReference type="Pfam" id="PF00990">
    <property type="entry name" value="GGDEF"/>
    <property type="match status" value="1"/>
</dbReference>
<dbReference type="Gene3D" id="3.30.70.270">
    <property type="match status" value="1"/>
</dbReference>
<dbReference type="SUPFAM" id="SSF141868">
    <property type="entry name" value="EAL domain-like"/>
    <property type="match status" value="1"/>
</dbReference>
<evidence type="ECO:0000256" key="1">
    <source>
        <dbReference type="SAM" id="MobiDB-lite"/>
    </source>
</evidence>
<dbReference type="SMART" id="SM00267">
    <property type="entry name" value="GGDEF"/>
    <property type="match status" value="1"/>
</dbReference>
<feature type="transmembrane region" description="Helical" evidence="2">
    <location>
        <begin position="97"/>
        <end position="118"/>
    </location>
</feature>
<feature type="transmembrane region" description="Helical" evidence="2">
    <location>
        <begin position="33"/>
        <end position="52"/>
    </location>
</feature>
<dbReference type="PANTHER" id="PTHR44757:SF2">
    <property type="entry name" value="BIOFILM ARCHITECTURE MAINTENANCE PROTEIN MBAA"/>
    <property type="match status" value="1"/>
</dbReference>
<keyword evidence="2" id="KW-1133">Transmembrane helix</keyword>
<feature type="region of interest" description="Disordered" evidence="1">
    <location>
        <begin position="756"/>
        <end position="775"/>
    </location>
</feature>
<accession>A0ABN0UC58</accession>
<feature type="domain" description="EAL" evidence="3">
    <location>
        <begin position="502"/>
        <end position="755"/>
    </location>
</feature>
<dbReference type="InterPro" id="IPR043128">
    <property type="entry name" value="Rev_trsase/Diguanyl_cyclase"/>
</dbReference>
<dbReference type="RefSeq" id="WP_344649793.1">
    <property type="nucleotide sequence ID" value="NZ_BAAAGX010000014.1"/>
</dbReference>
<reference evidence="5 6" key="1">
    <citation type="journal article" date="2019" name="Int. J. Syst. Evol. Microbiol.">
        <title>The Global Catalogue of Microorganisms (GCM) 10K type strain sequencing project: providing services to taxonomists for standard genome sequencing and annotation.</title>
        <authorList>
            <consortium name="The Broad Institute Genomics Platform"/>
            <consortium name="The Broad Institute Genome Sequencing Center for Infectious Disease"/>
            <person name="Wu L."/>
            <person name="Ma J."/>
        </authorList>
    </citation>
    <scope>NUCLEOTIDE SEQUENCE [LARGE SCALE GENOMIC DNA]</scope>
    <source>
        <strain evidence="5 6">JCM 10425</strain>
    </source>
</reference>
<comment type="caution">
    <text evidence="5">The sequence shown here is derived from an EMBL/GenBank/DDBJ whole genome shotgun (WGS) entry which is preliminary data.</text>
</comment>
<keyword evidence="2" id="KW-0472">Membrane</keyword>
<feature type="transmembrane region" description="Helical" evidence="2">
    <location>
        <begin position="7"/>
        <end position="27"/>
    </location>
</feature>
<evidence type="ECO:0000313" key="6">
    <source>
        <dbReference type="Proteomes" id="UP001500967"/>
    </source>
</evidence>
<dbReference type="Proteomes" id="UP001500967">
    <property type="component" value="Unassembled WGS sequence"/>
</dbReference>
<evidence type="ECO:0000259" key="4">
    <source>
        <dbReference type="PROSITE" id="PS50887"/>
    </source>
</evidence>
<gene>
    <name evidence="5" type="ORF">GCM10009539_33870</name>
</gene>
<feature type="transmembrane region" description="Helical" evidence="2">
    <location>
        <begin position="162"/>
        <end position="184"/>
    </location>
</feature>
<keyword evidence="6" id="KW-1185">Reference proteome</keyword>
<evidence type="ECO:0000259" key="3">
    <source>
        <dbReference type="PROSITE" id="PS50883"/>
    </source>
</evidence>
<dbReference type="Gene3D" id="3.20.20.450">
    <property type="entry name" value="EAL domain"/>
    <property type="match status" value="1"/>
</dbReference>
<dbReference type="SMART" id="SM00052">
    <property type="entry name" value="EAL"/>
    <property type="match status" value="1"/>
</dbReference>